<proteinExistence type="predicted"/>
<feature type="region of interest" description="Disordered" evidence="1">
    <location>
        <begin position="58"/>
        <end position="108"/>
    </location>
</feature>
<accession>A0A3A1V300</accession>
<keyword evidence="2" id="KW-1133">Transmembrane helix</keyword>
<feature type="compositionally biased region" description="Polar residues" evidence="1">
    <location>
        <begin position="61"/>
        <end position="70"/>
    </location>
</feature>
<evidence type="ECO:0008006" key="5">
    <source>
        <dbReference type="Google" id="ProtNLM"/>
    </source>
</evidence>
<feature type="transmembrane region" description="Helical" evidence="2">
    <location>
        <begin position="36"/>
        <end position="52"/>
    </location>
</feature>
<feature type="transmembrane region" description="Helical" evidence="2">
    <location>
        <begin position="12"/>
        <end position="30"/>
    </location>
</feature>
<dbReference type="AlphaFoldDB" id="A0A3A1V300"/>
<feature type="compositionally biased region" description="Acidic residues" evidence="1">
    <location>
        <begin position="99"/>
        <end position="108"/>
    </location>
</feature>
<evidence type="ECO:0000256" key="1">
    <source>
        <dbReference type="SAM" id="MobiDB-lite"/>
    </source>
</evidence>
<evidence type="ECO:0000313" key="4">
    <source>
        <dbReference type="Proteomes" id="UP000266482"/>
    </source>
</evidence>
<evidence type="ECO:0000256" key="2">
    <source>
        <dbReference type="SAM" id="Phobius"/>
    </source>
</evidence>
<comment type="caution">
    <text evidence="3">The sequence shown here is derived from an EMBL/GenBank/DDBJ whole genome shotgun (WGS) entry which is preliminary data.</text>
</comment>
<keyword evidence="4" id="KW-1185">Reference proteome</keyword>
<dbReference type="EMBL" id="QXQA01000003">
    <property type="protein sequence ID" value="RIX54171.1"/>
    <property type="molecule type" value="Genomic_DNA"/>
</dbReference>
<evidence type="ECO:0000313" key="3">
    <source>
        <dbReference type="EMBL" id="RIX54171.1"/>
    </source>
</evidence>
<dbReference type="OrthoDB" id="2660621at2"/>
<organism evidence="3 4">
    <name type="scientific">Paenibacillus nanensis</name>
    <dbReference type="NCBI Taxonomy" id="393251"/>
    <lineage>
        <taxon>Bacteria</taxon>
        <taxon>Bacillati</taxon>
        <taxon>Bacillota</taxon>
        <taxon>Bacilli</taxon>
        <taxon>Bacillales</taxon>
        <taxon>Paenibacillaceae</taxon>
        <taxon>Paenibacillus</taxon>
    </lineage>
</organism>
<dbReference type="Proteomes" id="UP000266482">
    <property type="component" value="Unassembled WGS sequence"/>
</dbReference>
<gene>
    <name evidence="3" type="ORF">D3P08_07985</name>
</gene>
<reference evidence="3 4" key="1">
    <citation type="submission" date="2018-09" db="EMBL/GenBank/DDBJ databases">
        <title>Paenibacillus aracenensis nov. sp. isolated from a cave in southern Spain.</title>
        <authorList>
            <person name="Jurado V."/>
            <person name="Gutierrez-Patricio S."/>
            <person name="Gonzalez-Pimentel J.L."/>
            <person name="Miller A.Z."/>
            <person name="Laiz L."/>
            <person name="Saiz-Jimenez C."/>
        </authorList>
    </citation>
    <scope>NUCLEOTIDE SEQUENCE [LARGE SCALE GENOMIC DNA]</scope>
    <source>
        <strain evidence="3 4">DSM 22867</strain>
    </source>
</reference>
<protein>
    <recommendedName>
        <fullName evidence="5">DUF2207 domain-containing protein</fullName>
    </recommendedName>
</protein>
<name>A0A3A1V300_9BACL</name>
<keyword evidence="2" id="KW-0812">Transmembrane</keyword>
<sequence length="108" mass="11808">MNVFNRVNKWSIGAVIIVILMAIGLVVGLLSNPLQLLLPIVIIGGIFLLYKFPPGSLRGHSGSSRQQTRVIPSRSAAGKPKHNRPKSKTVPFRVIEGGKDDDDVPKYH</sequence>
<keyword evidence="2" id="KW-0472">Membrane</keyword>